<evidence type="ECO:0000313" key="6">
    <source>
        <dbReference type="EMBL" id="PSN92421.1"/>
    </source>
</evidence>
<keyword evidence="3" id="KW-0274">FAD</keyword>
<dbReference type="InterPro" id="IPR036188">
    <property type="entry name" value="FAD/NAD-bd_sf"/>
</dbReference>
<dbReference type="GO" id="GO:0016491">
    <property type="term" value="F:oxidoreductase activity"/>
    <property type="evidence" value="ECO:0007669"/>
    <property type="project" value="UniProtKB-KW"/>
</dbReference>
<evidence type="ECO:0000259" key="5">
    <source>
        <dbReference type="Pfam" id="PF26311"/>
    </source>
</evidence>
<evidence type="ECO:0000256" key="1">
    <source>
        <dbReference type="ARBA" id="ARBA00001974"/>
    </source>
</evidence>
<comment type="cofactor">
    <cofactor evidence="1">
        <name>FAD</name>
        <dbReference type="ChEBI" id="CHEBI:57692"/>
    </cofactor>
</comment>
<dbReference type="Pfam" id="PF26311">
    <property type="entry name" value="ETF-QO_FixC_C"/>
    <property type="match status" value="1"/>
</dbReference>
<name>A0A2R6B196_9ARCH</name>
<organism evidence="6 7">
    <name type="scientific">Candidatus Marsarchaeota G2 archaeon OSP_D</name>
    <dbReference type="NCBI Taxonomy" id="1978157"/>
    <lineage>
        <taxon>Archaea</taxon>
        <taxon>Candidatus Marsarchaeota</taxon>
        <taxon>Candidatus Marsarchaeota group 2</taxon>
    </lineage>
</organism>
<dbReference type="Gene3D" id="3.50.50.60">
    <property type="entry name" value="FAD/NAD(P)-binding domain"/>
    <property type="match status" value="1"/>
</dbReference>
<gene>
    <name evidence="6" type="ORF">B9Q03_01010</name>
</gene>
<dbReference type="EMBL" id="NEXE01000004">
    <property type="protein sequence ID" value="PSN92421.1"/>
    <property type="molecule type" value="Genomic_DNA"/>
</dbReference>
<dbReference type="PANTHER" id="PTHR43624:SF2">
    <property type="entry name" value="ELECTRON TRANSFER FLAVOPROTEIN-QUINONE OXIDOREDUCTASE YDIS-RELATED"/>
    <property type="match status" value="1"/>
</dbReference>
<evidence type="ECO:0000313" key="7">
    <source>
        <dbReference type="Proteomes" id="UP000240322"/>
    </source>
</evidence>
<evidence type="ECO:0000256" key="3">
    <source>
        <dbReference type="ARBA" id="ARBA00022827"/>
    </source>
</evidence>
<dbReference type="PANTHER" id="PTHR43624">
    <property type="entry name" value="ELECTRON TRANSFER FLAVOPROTEIN-QUINONE OXIDOREDUCTASE YDIS-RELATED"/>
    <property type="match status" value="1"/>
</dbReference>
<dbReference type="Proteomes" id="UP000240322">
    <property type="component" value="Unassembled WGS sequence"/>
</dbReference>
<evidence type="ECO:0000256" key="4">
    <source>
        <dbReference type="ARBA" id="ARBA00023002"/>
    </source>
</evidence>
<dbReference type="SUPFAM" id="SSF51905">
    <property type="entry name" value="FAD/NAD(P)-binding domain"/>
    <property type="match status" value="1"/>
</dbReference>
<comment type="caution">
    <text evidence="6">The sequence shown here is derived from an EMBL/GenBank/DDBJ whole genome shotgun (WGS) entry which is preliminary data.</text>
</comment>
<evidence type="ECO:0000256" key="2">
    <source>
        <dbReference type="ARBA" id="ARBA00022630"/>
    </source>
</evidence>
<accession>A0A2R6B196</accession>
<keyword evidence="2" id="KW-0285">Flavoprotein</keyword>
<dbReference type="InterPro" id="IPR059103">
    <property type="entry name" value="FixC-like_C"/>
</dbReference>
<dbReference type="AlphaFoldDB" id="A0A2R6B196"/>
<sequence length="437" mass="47561">MFGVLRFAMEKFQVLVIGGGPAGSAAAYAAAKAGVQVLLLERGHEVGSKTVSGGLLYTHVLRGLYGDFWAEEDPPFERWISRYVLGFLGDSSATLIDHYDTSFGEPPYNSVSVLRNKLDKWLAQKAQEAGAMIVTGTRVDELLEENGRVKGIISGGDQIEADVTVVCDGINSLLTKKKGFRSEWAGSTLGIGVKQVIELPTGKLEERFLLSGLEGVEYTFLGRPKGAEGGAFLYTNKQSLSLGVILNMQSAVENNLDISMVTEDFKSHPFIEKLIAEGTLVEYSACLVAEGGLDMVPRLFGDGFLVAGSAAGFVLNNGFNLRGMDFAVGSGRIAGEVAAKAVKTGDTSSRVLGEYTHLLENSFVLKHLRRYKNYPKFFANRRLYDAYPEVINSFLHEMYSVDGGDRGHLLSVLRRNLEGKASLYSLIKDAWDAARNL</sequence>
<reference evidence="6 7" key="1">
    <citation type="submission" date="2017-04" db="EMBL/GenBank/DDBJ databases">
        <title>Novel microbial lineages endemic to geothermal iron-oxide mats fill important gaps in the evolutionary history of Archaea.</title>
        <authorList>
            <person name="Jay Z.J."/>
            <person name="Beam J.P."/>
            <person name="Dlakic M."/>
            <person name="Rusch D.B."/>
            <person name="Kozubal M.A."/>
            <person name="Inskeep W.P."/>
        </authorList>
    </citation>
    <scope>NUCLEOTIDE SEQUENCE [LARGE SCALE GENOMIC DNA]</scope>
    <source>
        <strain evidence="6">OSP_D</strain>
    </source>
</reference>
<dbReference type="InterPro" id="IPR039651">
    <property type="entry name" value="FixC-like"/>
</dbReference>
<keyword evidence="4" id="KW-0560">Oxidoreductase</keyword>
<dbReference type="PRINTS" id="PR00420">
    <property type="entry name" value="RNGMNOXGNASE"/>
</dbReference>
<proteinExistence type="predicted"/>
<protein>
    <recommendedName>
        <fullName evidence="5">FixC-like C-terminal domain-containing protein</fullName>
    </recommendedName>
</protein>
<dbReference type="Pfam" id="PF12831">
    <property type="entry name" value="FAD_oxidored"/>
    <property type="match status" value="1"/>
</dbReference>
<feature type="domain" description="FixC-like C-terminal" evidence="5">
    <location>
        <begin position="375"/>
        <end position="436"/>
    </location>
</feature>
<dbReference type="SUPFAM" id="SSF54373">
    <property type="entry name" value="FAD-linked reductases, C-terminal domain"/>
    <property type="match status" value="1"/>
</dbReference>